<dbReference type="RefSeq" id="WP_158758823.1">
    <property type="nucleotide sequence ID" value="NZ_CP046909.1"/>
</dbReference>
<evidence type="ECO:0000259" key="1">
    <source>
        <dbReference type="Pfam" id="PF02464"/>
    </source>
</evidence>
<gene>
    <name evidence="2" type="ORF">FAZ97_13425</name>
</gene>
<dbReference type="KEGG" id="pacp:FAZ97_13425"/>
<dbReference type="EMBL" id="CP046909">
    <property type="protein sequence ID" value="QGZ55830.1"/>
    <property type="molecule type" value="Genomic_DNA"/>
</dbReference>
<dbReference type="Pfam" id="PF02464">
    <property type="entry name" value="CinA"/>
    <property type="match status" value="1"/>
</dbReference>
<name>A0A7Z2G5Z8_9BURK</name>
<organism evidence="2 3">
    <name type="scientific">Paraburkholderia acidiphila</name>
    <dbReference type="NCBI Taxonomy" id="2571747"/>
    <lineage>
        <taxon>Bacteria</taxon>
        <taxon>Pseudomonadati</taxon>
        <taxon>Pseudomonadota</taxon>
        <taxon>Betaproteobacteria</taxon>
        <taxon>Burkholderiales</taxon>
        <taxon>Burkholderiaceae</taxon>
        <taxon>Paraburkholderia</taxon>
    </lineage>
</organism>
<dbReference type="OrthoDB" id="9801454at2"/>
<proteinExistence type="predicted"/>
<dbReference type="SUPFAM" id="SSF142433">
    <property type="entry name" value="CinA-like"/>
    <property type="match status" value="1"/>
</dbReference>
<evidence type="ECO:0000313" key="3">
    <source>
        <dbReference type="Proteomes" id="UP000434209"/>
    </source>
</evidence>
<dbReference type="InterPro" id="IPR036653">
    <property type="entry name" value="CinA-like_C"/>
</dbReference>
<keyword evidence="3" id="KW-1185">Reference proteome</keyword>
<protein>
    <submittedName>
        <fullName evidence="2">Ompetence-damaged protein</fullName>
    </submittedName>
</protein>
<sequence length="166" mass="16855">MNIAKQIAGYLMSRSLVLVSVETCTAGAIGAMMADQRGAPGCLDLGYVAHSAAALAVLPGVSTQTIARHGPVSEAVAREAAEGALARSAGRASVALASIGWLANEDHAPGAAVTHCLAWACIEGGRVHSAGEAVCLSGRRGEIRKSIARRALLGLPRFVDGVLACE</sequence>
<accession>A0A7Z2G5Z8</accession>
<feature type="domain" description="CinA C-terminal" evidence="1">
    <location>
        <begin position="3"/>
        <end position="155"/>
    </location>
</feature>
<reference evidence="2 3" key="1">
    <citation type="submission" date="2019-12" db="EMBL/GenBank/DDBJ databases">
        <title>Paraburkholderia acidiphila 7Q-K02 sp. nov and Paraburkholderia acidisoli DHF22 sp. nov., two strains isolated from forest soil.</title>
        <authorList>
            <person name="Gao Z."/>
            <person name="Qiu L."/>
        </authorList>
    </citation>
    <scope>NUCLEOTIDE SEQUENCE [LARGE SCALE GENOMIC DNA]</scope>
    <source>
        <strain evidence="2 3">7Q-K02</strain>
    </source>
</reference>
<dbReference type="AlphaFoldDB" id="A0A7Z2G5Z8"/>
<evidence type="ECO:0000313" key="2">
    <source>
        <dbReference type="EMBL" id="QGZ55830.1"/>
    </source>
</evidence>
<dbReference type="Gene3D" id="3.90.950.20">
    <property type="entry name" value="CinA-like"/>
    <property type="match status" value="1"/>
</dbReference>
<dbReference type="InterPro" id="IPR008136">
    <property type="entry name" value="CinA_C"/>
</dbReference>
<dbReference type="Proteomes" id="UP000434209">
    <property type="component" value="Chromosome 1"/>
</dbReference>